<gene>
    <name evidence="5" type="ORF">TQ33_1222</name>
</gene>
<sequence>MIKRKLLIVSAVLALMVSFNASADKPIYKWKDNQGNIKYTQSKPPRGTDYETIYQRTSAGAETVNTGSEAEQSSTTKEDNILTEQAAAREQAEKANAEIRRKNCQIAKNNAETLENNQRIMTMVDGKETMLSGEDRIARLNEAKTNMVKYCD</sequence>
<protein>
    <recommendedName>
        <fullName evidence="4">DUF4124 domain-containing protein</fullName>
    </recommendedName>
</protein>
<feature type="compositionally biased region" description="Polar residues" evidence="2">
    <location>
        <begin position="59"/>
        <end position="75"/>
    </location>
</feature>
<keyword evidence="6" id="KW-1185">Reference proteome</keyword>
<keyword evidence="3" id="KW-0732">Signal</keyword>
<dbReference type="HOGENOM" id="CLU_108835_3_1_6"/>
<dbReference type="Proteomes" id="UP000034071">
    <property type="component" value="Chromosome"/>
</dbReference>
<evidence type="ECO:0000313" key="6">
    <source>
        <dbReference type="Proteomes" id="UP000034071"/>
    </source>
</evidence>
<feature type="chain" id="PRO_5002510359" description="DUF4124 domain-containing protein" evidence="3">
    <location>
        <begin position="24"/>
        <end position="152"/>
    </location>
</feature>
<feature type="domain" description="DUF4124" evidence="4">
    <location>
        <begin position="15"/>
        <end position="58"/>
    </location>
</feature>
<evidence type="ECO:0000256" key="2">
    <source>
        <dbReference type="SAM" id="MobiDB-lite"/>
    </source>
</evidence>
<accession>A0A0F6TQM0</accession>
<feature type="region of interest" description="Disordered" evidence="2">
    <location>
        <begin position="59"/>
        <end position="80"/>
    </location>
</feature>
<proteinExistence type="predicted"/>
<dbReference type="STRING" id="914150.TQ33_1222"/>
<evidence type="ECO:0000256" key="1">
    <source>
        <dbReference type="SAM" id="Coils"/>
    </source>
</evidence>
<name>A0A0F6TQM0_9GAMM</name>
<evidence type="ECO:0000259" key="4">
    <source>
        <dbReference type="Pfam" id="PF13511"/>
    </source>
</evidence>
<reference evidence="5 6" key="1">
    <citation type="submission" date="2015-02" db="EMBL/GenBank/DDBJ databases">
        <title>Complete genome sequence of Kangiella geojedonensis strain YCS-5T.</title>
        <authorList>
            <person name="Kim K.M."/>
        </authorList>
    </citation>
    <scope>NUCLEOTIDE SEQUENCE [LARGE SCALE GENOMIC DNA]</scope>
    <source>
        <strain evidence="5 6">YCS-5</strain>
    </source>
</reference>
<keyword evidence="1" id="KW-0175">Coiled coil</keyword>
<dbReference type="OrthoDB" id="7068596at2"/>
<dbReference type="KEGG" id="kge:TQ33_1222"/>
<dbReference type="Pfam" id="PF13511">
    <property type="entry name" value="DUF4124"/>
    <property type="match status" value="1"/>
</dbReference>
<organism evidence="5 6">
    <name type="scientific">Kangiella geojedonensis</name>
    <dbReference type="NCBI Taxonomy" id="914150"/>
    <lineage>
        <taxon>Bacteria</taxon>
        <taxon>Pseudomonadati</taxon>
        <taxon>Pseudomonadota</taxon>
        <taxon>Gammaproteobacteria</taxon>
        <taxon>Kangiellales</taxon>
        <taxon>Kangiellaceae</taxon>
        <taxon>Kangiella</taxon>
    </lineage>
</organism>
<feature type="signal peptide" evidence="3">
    <location>
        <begin position="1"/>
        <end position="23"/>
    </location>
</feature>
<dbReference type="AlphaFoldDB" id="A0A0F6TQM0"/>
<dbReference type="RefSeq" id="WP_046561280.1">
    <property type="nucleotide sequence ID" value="NZ_CP010975.1"/>
</dbReference>
<feature type="coiled-coil region" evidence="1">
    <location>
        <begin position="82"/>
        <end position="117"/>
    </location>
</feature>
<dbReference type="EMBL" id="CP010975">
    <property type="protein sequence ID" value="AKE52180.1"/>
    <property type="molecule type" value="Genomic_DNA"/>
</dbReference>
<evidence type="ECO:0000313" key="5">
    <source>
        <dbReference type="EMBL" id="AKE52180.1"/>
    </source>
</evidence>
<dbReference type="InterPro" id="IPR025392">
    <property type="entry name" value="DUF4124"/>
</dbReference>
<evidence type="ECO:0000256" key="3">
    <source>
        <dbReference type="SAM" id="SignalP"/>
    </source>
</evidence>